<reference evidence="2 3" key="1">
    <citation type="submission" date="2020-09" db="EMBL/GenBank/DDBJ databases">
        <title>De no assembly of potato wild relative species, Solanum commersonii.</title>
        <authorList>
            <person name="Cho K."/>
        </authorList>
    </citation>
    <scope>NUCLEOTIDE SEQUENCE [LARGE SCALE GENOMIC DNA]</scope>
    <source>
        <strain evidence="2">LZ3.2</strain>
        <tissue evidence="2">Leaf</tissue>
    </source>
</reference>
<gene>
    <name evidence="2" type="ORF">H5410_007818</name>
</gene>
<dbReference type="Proteomes" id="UP000824120">
    <property type="component" value="Chromosome 2"/>
</dbReference>
<dbReference type="PANTHER" id="PTHR36053">
    <property type="entry name" value="OSJNBB0017I01.18 PROTEIN"/>
    <property type="match status" value="1"/>
</dbReference>
<dbReference type="AlphaFoldDB" id="A0A9J6ADI0"/>
<protein>
    <submittedName>
        <fullName evidence="2">Uncharacterized protein</fullName>
    </submittedName>
</protein>
<keyword evidence="3" id="KW-1185">Reference proteome</keyword>
<sequence length="131" mass="14710">MIPQQWAPPCNKQCTNKFSALTQIPWRVFCKKACDADGDTWEECKFLNFIGLEQCDEMCYKGPVMKDQQWSACIDRAPGSASHSEDCHRACVAGCGFKFDIPPEEVNKIQSNRSSKTLAEEDPADKNKSTP</sequence>
<comment type="caution">
    <text evidence="2">The sequence shown here is derived from an EMBL/GenBank/DDBJ whole genome shotgun (WGS) entry which is preliminary data.</text>
</comment>
<feature type="region of interest" description="Disordered" evidence="1">
    <location>
        <begin position="109"/>
        <end position="131"/>
    </location>
</feature>
<accession>A0A9J6ADI0</accession>
<dbReference type="PANTHER" id="PTHR36053:SF2">
    <property type="entry name" value="DEFENSIN-LIKE PROTEIN"/>
    <property type="match status" value="1"/>
</dbReference>
<evidence type="ECO:0000256" key="1">
    <source>
        <dbReference type="SAM" id="MobiDB-lite"/>
    </source>
</evidence>
<organism evidence="2 3">
    <name type="scientific">Solanum commersonii</name>
    <name type="common">Commerson's wild potato</name>
    <name type="synonym">Commerson's nightshade</name>
    <dbReference type="NCBI Taxonomy" id="4109"/>
    <lineage>
        <taxon>Eukaryota</taxon>
        <taxon>Viridiplantae</taxon>
        <taxon>Streptophyta</taxon>
        <taxon>Embryophyta</taxon>
        <taxon>Tracheophyta</taxon>
        <taxon>Spermatophyta</taxon>
        <taxon>Magnoliopsida</taxon>
        <taxon>eudicotyledons</taxon>
        <taxon>Gunneridae</taxon>
        <taxon>Pentapetalae</taxon>
        <taxon>asterids</taxon>
        <taxon>lamiids</taxon>
        <taxon>Solanales</taxon>
        <taxon>Solanaceae</taxon>
        <taxon>Solanoideae</taxon>
        <taxon>Solaneae</taxon>
        <taxon>Solanum</taxon>
    </lineage>
</organism>
<name>A0A9J6ADI0_SOLCO</name>
<dbReference type="EMBL" id="JACXVP010000002">
    <property type="protein sequence ID" value="KAG5622600.1"/>
    <property type="molecule type" value="Genomic_DNA"/>
</dbReference>
<evidence type="ECO:0000313" key="2">
    <source>
        <dbReference type="EMBL" id="KAG5622600.1"/>
    </source>
</evidence>
<evidence type="ECO:0000313" key="3">
    <source>
        <dbReference type="Proteomes" id="UP000824120"/>
    </source>
</evidence>
<dbReference type="OrthoDB" id="1159107at2759"/>
<proteinExistence type="predicted"/>